<protein>
    <submittedName>
        <fullName evidence="1">Uncharacterized protein</fullName>
    </submittedName>
</protein>
<keyword evidence="2" id="KW-1185">Reference proteome</keyword>
<reference evidence="1 2" key="1">
    <citation type="journal article" date="2022" name="Hortic Res">
        <title>A haplotype resolved chromosomal level avocado genome allows analysis of novel avocado genes.</title>
        <authorList>
            <person name="Nath O."/>
            <person name="Fletcher S.J."/>
            <person name="Hayward A."/>
            <person name="Shaw L.M."/>
            <person name="Masouleh A.K."/>
            <person name="Furtado A."/>
            <person name="Henry R.J."/>
            <person name="Mitter N."/>
        </authorList>
    </citation>
    <scope>NUCLEOTIDE SEQUENCE [LARGE SCALE GENOMIC DNA]</scope>
    <source>
        <strain evidence="2">cv. Hass</strain>
    </source>
</reference>
<accession>A0ACC2LR23</accession>
<sequence length="80" mass="8611">MATSSACLHCDFSGGEHNWTSIALFGSNRDGSVQVAFFGLLRRSDMGFFFSGLDRGTEFCSSGFLICNSGGVQLADRDPF</sequence>
<dbReference type="EMBL" id="CM056811">
    <property type="protein sequence ID" value="KAJ8635628.1"/>
    <property type="molecule type" value="Genomic_DNA"/>
</dbReference>
<evidence type="ECO:0000313" key="1">
    <source>
        <dbReference type="EMBL" id="KAJ8635628.1"/>
    </source>
</evidence>
<comment type="caution">
    <text evidence="1">The sequence shown here is derived from an EMBL/GenBank/DDBJ whole genome shotgun (WGS) entry which is preliminary data.</text>
</comment>
<proteinExistence type="predicted"/>
<gene>
    <name evidence="1" type="ORF">MRB53_009895</name>
</gene>
<organism evidence="1 2">
    <name type="scientific">Persea americana</name>
    <name type="common">Avocado</name>
    <dbReference type="NCBI Taxonomy" id="3435"/>
    <lineage>
        <taxon>Eukaryota</taxon>
        <taxon>Viridiplantae</taxon>
        <taxon>Streptophyta</taxon>
        <taxon>Embryophyta</taxon>
        <taxon>Tracheophyta</taxon>
        <taxon>Spermatophyta</taxon>
        <taxon>Magnoliopsida</taxon>
        <taxon>Magnoliidae</taxon>
        <taxon>Laurales</taxon>
        <taxon>Lauraceae</taxon>
        <taxon>Persea</taxon>
    </lineage>
</organism>
<dbReference type="Proteomes" id="UP001234297">
    <property type="component" value="Chromosome 3"/>
</dbReference>
<name>A0ACC2LR23_PERAE</name>
<evidence type="ECO:0000313" key="2">
    <source>
        <dbReference type="Proteomes" id="UP001234297"/>
    </source>
</evidence>